<evidence type="ECO:0000313" key="2">
    <source>
        <dbReference type="EMBL" id="REH28634.1"/>
    </source>
</evidence>
<dbReference type="InterPro" id="IPR013974">
    <property type="entry name" value="SAF"/>
</dbReference>
<comment type="caution">
    <text evidence="2">The sequence shown here is derived from an EMBL/GenBank/DDBJ whole genome shotgun (WGS) entry which is preliminary data.</text>
</comment>
<name>A0A3E0GV50_9PSEU</name>
<dbReference type="SMART" id="SM00858">
    <property type="entry name" value="SAF"/>
    <property type="match status" value="1"/>
</dbReference>
<evidence type="ECO:0000313" key="3">
    <source>
        <dbReference type="Proteomes" id="UP000256269"/>
    </source>
</evidence>
<accession>A0A3E0GV50</accession>
<feature type="domain" description="SAF" evidence="1">
    <location>
        <begin position="21"/>
        <end position="84"/>
    </location>
</feature>
<dbReference type="Pfam" id="PF08666">
    <property type="entry name" value="SAF"/>
    <property type="match status" value="1"/>
</dbReference>
<evidence type="ECO:0000259" key="1">
    <source>
        <dbReference type="SMART" id="SM00858"/>
    </source>
</evidence>
<dbReference type="EMBL" id="QUNO01000026">
    <property type="protein sequence ID" value="REH28634.1"/>
    <property type="molecule type" value="Genomic_DNA"/>
</dbReference>
<dbReference type="CDD" id="cd11614">
    <property type="entry name" value="SAF_CpaB_FlgA_like"/>
    <property type="match status" value="1"/>
</dbReference>
<dbReference type="Proteomes" id="UP000256269">
    <property type="component" value="Unassembled WGS sequence"/>
</dbReference>
<organism evidence="2 3">
    <name type="scientific">Kutzneria buriramensis</name>
    <dbReference type="NCBI Taxonomy" id="1045776"/>
    <lineage>
        <taxon>Bacteria</taxon>
        <taxon>Bacillati</taxon>
        <taxon>Actinomycetota</taxon>
        <taxon>Actinomycetes</taxon>
        <taxon>Pseudonocardiales</taxon>
        <taxon>Pseudonocardiaceae</taxon>
        <taxon>Kutzneria</taxon>
    </lineage>
</organism>
<gene>
    <name evidence="2" type="ORF">BCF44_12676</name>
</gene>
<dbReference type="AlphaFoldDB" id="A0A3E0GV50"/>
<keyword evidence="3" id="KW-1185">Reference proteome</keyword>
<proteinExistence type="predicted"/>
<reference evidence="2 3" key="1">
    <citation type="submission" date="2018-08" db="EMBL/GenBank/DDBJ databases">
        <title>Genomic Encyclopedia of Archaeal and Bacterial Type Strains, Phase II (KMG-II): from individual species to whole genera.</title>
        <authorList>
            <person name="Goeker M."/>
        </authorList>
    </citation>
    <scope>NUCLEOTIDE SEQUENCE [LARGE SCALE GENOMIC DNA]</scope>
    <source>
        <strain evidence="2 3">DSM 45791</strain>
    </source>
</reference>
<protein>
    <submittedName>
        <fullName evidence="2">SAF domain-containing protein</fullName>
    </submittedName>
</protein>
<sequence length="179" mass="18141">MLVAGSLAGVESYVTAQNQTSSVLVLAREVGWGHALTDEDLEVAGAVQDEHLHAIDAMDRAQVVGQVAAHTLPAGTLLTRAELTTARVPGVDQVVTGVLLKPGMVPARGVHPEDRVLLTPTTSEATQVPPTVGRVLDAGTSAADGSVVVDVVVPTAQVAIATPAGAGQVVLSLLDPEGP</sequence>